<reference evidence="10" key="1">
    <citation type="journal article" date="2017" name="Front. Plant Sci.">
        <title>Climate Clever Clovers: New Paradigm to Reduce the Environmental Footprint of Ruminants by Breeding Low Methanogenic Forages Utilizing Haplotype Variation.</title>
        <authorList>
            <person name="Kaur P."/>
            <person name="Appels R."/>
            <person name="Bayer P.E."/>
            <person name="Keeble-Gagnere G."/>
            <person name="Wang J."/>
            <person name="Hirakawa H."/>
            <person name="Shirasawa K."/>
            <person name="Vercoe P."/>
            <person name="Stefanova K."/>
            <person name="Durmic Z."/>
            <person name="Nichols P."/>
            <person name="Revell C."/>
            <person name="Isobe S.N."/>
            <person name="Edwards D."/>
            <person name="Erskine W."/>
        </authorList>
    </citation>
    <scope>NUCLEOTIDE SEQUENCE [LARGE SCALE GENOMIC DNA]</scope>
    <source>
        <strain evidence="10">cv. Daliak</strain>
    </source>
</reference>
<dbReference type="Proteomes" id="UP000242715">
    <property type="component" value="Unassembled WGS sequence"/>
</dbReference>
<evidence type="ECO:0000256" key="5">
    <source>
        <dbReference type="PROSITE-ProRule" id="PRU00047"/>
    </source>
</evidence>
<feature type="compositionally biased region" description="Basic residues" evidence="6">
    <location>
        <begin position="188"/>
        <end position="201"/>
    </location>
</feature>
<name>A0A2Z6P3N9_TRISU</name>
<dbReference type="InterPro" id="IPR036397">
    <property type="entry name" value="RNaseH_sf"/>
</dbReference>
<dbReference type="GO" id="GO:0004190">
    <property type="term" value="F:aspartic-type endopeptidase activity"/>
    <property type="evidence" value="ECO:0007669"/>
    <property type="project" value="UniProtKB-KW"/>
</dbReference>
<gene>
    <name evidence="9" type="ORF">TSUD_387380</name>
</gene>
<proteinExistence type="predicted"/>
<dbReference type="CDD" id="cd09272">
    <property type="entry name" value="RNase_HI_RT_Ty1"/>
    <property type="match status" value="1"/>
</dbReference>
<feature type="compositionally biased region" description="Basic and acidic residues" evidence="6">
    <location>
        <begin position="202"/>
        <end position="220"/>
    </location>
</feature>
<dbReference type="SUPFAM" id="SSF53098">
    <property type="entry name" value="Ribonuclease H-like"/>
    <property type="match status" value="1"/>
</dbReference>
<protein>
    <recommendedName>
        <fullName evidence="11">Integrase catalytic domain-containing protein</fullName>
    </recommendedName>
</protein>
<dbReference type="Pfam" id="PF25597">
    <property type="entry name" value="SH3_retrovirus"/>
    <property type="match status" value="1"/>
</dbReference>
<feature type="region of interest" description="Disordered" evidence="6">
    <location>
        <begin position="171"/>
        <end position="233"/>
    </location>
</feature>
<dbReference type="Pfam" id="PF07727">
    <property type="entry name" value="RVT_2"/>
    <property type="match status" value="2"/>
</dbReference>
<dbReference type="SMART" id="SM00343">
    <property type="entry name" value="ZnF_C2HC"/>
    <property type="match status" value="1"/>
</dbReference>
<dbReference type="Pfam" id="PF00665">
    <property type="entry name" value="rve"/>
    <property type="match status" value="1"/>
</dbReference>
<dbReference type="PROSITE" id="PS50994">
    <property type="entry name" value="INTEGRASE"/>
    <property type="match status" value="1"/>
</dbReference>
<dbReference type="Pfam" id="PF14223">
    <property type="entry name" value="Retrotran_gag_2"/>
    <property type="match status" value="1"/>
</dbReference>
<evidence type="ECO:0000256" key="4">
    <source>
        <dbReference type="ARBA" id="ARBA00022801"/>
    </source>
</evidence>
<dbReference type="InterPro" id="IPR001584">
    <property type="entry name" value="Integrase_cat-core"/>
</dbReference>
<dbReference type="PANTHER" id="PTHR42648:SF18">
    <property type="entry name" value="RETROTRANSPOSON, UNCLASSIFIED-LIKE PROTEIN"/>
    <property type="match status" value="1"/>
</dbReference>
<accession>A0A2Z6P3N9</accession>
<feature type="domain" description="Integrase catalytic" evidence="8">
    <location>
        <begin position="494"/>
        <end position="666"/>
    </location>
</feature>
<evidence type="ECO:0000259" key="8">
    <source>
        <dbReference type="PROSITE" id="PS50994"/>
    </source>
</evidence>
<dbReference type="InterPro" id="IPR012337">
    <property type="entry name" value="RNaseH-like_sf"/>
</dbReference>
<evidence type="ECO:0000313" key="10">
    <source>
        <dbReference type="Proteomes" id="UP000242715"/>
    </source>
</evidence>
<dbReference type="SUPFAM" id="SSF56672">
    <property type="entry name" value="DNA/RNA polymerases"/>
    <property type="match status" value="1"/>
</dbReference>
<dbReference type="InterPro" id="IPR025724">
    <property type="entry name" value="GAG-pre-integrase_dom"/>
</dbReference>
<keyword evidence="3" id="KW-0064">Aspartyl protease</keyword>
<feature type="compositionally biased region" description="Basic and acidic residues" evidence="6">
    <location>
        <begin position="171"/>
        <end position="180"/>
    </location>
</feature>
<dbReference type="InterPro" id="IPR057670">
    <property type="entry name" value="SH3_retrovirus"/>
</dbReference>
<evidence type="ECO:0000313" key="9">
    <source>
        <dbReference type="EMBL" id="GAU42845.1"/>
    </source>
</evidence>
<dbReference type="InterPro" id="IPR036875">
    <property type="entry name" value="Znf_CCHC_sf"/>
</dbReference>
<keyword evidence="5" id="KW-0862">Zinc</keyword>
<evidence type="ECO:0000259" key="7">
    <source>
        <dbReference type="PROSITE" id="PS50158"/>
    </source>
</evidence>
<dbReference type="InterPro" id="IPR039537">
    <property type="entry name" value="Retrotran_Ty1/copia-like"/>
</dbReference>
<dbReference type="InterPro" id="IPR013103">
    <property type="entry name" value="RVT_2"/>
</dbReference>
<evidence type="ECO:0000256" key="3">
    <source>
        <dbReference type="ARBA" id="ARBA00022750"/>
    </source>
</evidence>
<dbReference type="PROSITE" id="PS50158">
    <property type="entry name" value="ZF_CCHC"/>
    <property type="match status" value="1"/>
</dbReference>
<dbReference type="Gene3D" id="3.30.420.10">
    <property type="entry name" value="Ribonuclease H-like superfamily/Ribonuclease H"/>
    <property type="match status" value="1"/>
</dbReference>
<evidence type="ECO:0000256" key="2">
    <source>
        <dbReference type="ARBA" id="ARBA00022723"/>
    </source>
</evidence>
<dbReference type="GO" id="GO:0003676">
    <property type="term" value="F:nucleic acid binding"/>
    <property type="evidence" value="ECO:0007669"/>
    <property type="project" value="InterPro"/>
</dbReference>
<organism evidence="9 10">
    <name type="scientific">Trifolium subterraneum</name>
    <name type="common">Subterranean clover</name>
    <dbReference type="NCBI Taxonomy" id="3900"/>
    <lineage>
        <taxon>Eukaryota</taxon>
        <taxon>Viridiplantae</taxon>
        <taxon>Streptophyta</taxon>
        <taxon>Embryophyta</taxon>
        <taxon>Tracheophyta</taxon>
        <taxon>Spermatophyta</taxon>
        <taxon>Magnoliopsida</taxon>
        <taxon>eudicotyledons</taxon>
        <taxon>Gunneridae</taxon>
        <taxon>Pentapetalae</taxon>
        <taxon>rosids</taxon>
        <taxon>fabids</taxon>
        <taxon>Fabales</taxon>
        <taxon>Fabaceae</taxon>
        <taxon>Papilionoideae</taxon>
        <taxon>50 kb inversion clade</taxon>
        <taxon>NPAAA clade</taxon>
        <taxon>Hologalegina</taxon>
        <taxon>IRL clade</taxon>
        <taxon>Trifolieae</taxon>
        <taxon>Trifolium</taxon>
    </lineage>
</organism>
<dbReference type="InterPro" id="IPR054722">
    <property type="entry name" value="PolX-like_BBD"/>
</dbReference>
<keyword evidence="2" id="KW-0479">Metal-binding</keyword>
<dbReference type="Pfam" id="PF22936">
    <property type="entry name" value="Pol_BBD"/>
    <property type="match status" value="1"/>
</dbReference>
<keyword evidence="1" id="KW-0645">Protease</keyword>
<dbReference type="GO" id="GO:0008270">
    <property type="term" value="F:zinc ion binding"/>
    <property type="evidence" value="ECO:0007669"/>
    <property type="project" value="UniProtKB-KW"/>
</dbReference>
<feature type="domain" description="CCHC-type" evidence="7">
    <location>
        <begin position="244"/>
        <end position="258"/>
    </location>
</feature>
<dbReference type="GO" id="GO:0006508">
    <property type="term" value="P:proteolysis"/>
    <property type="evidence" value="ECO:0007669"/>
    <property type="project" value="UniProtKB-KW"/>
</dbReference>
<evidence type="ECO:0000256" key="1">
    <source>
        <dbReference type="ARBA" id="ARBA00022670"/>
    </source>
</evidence>
<evidence type="ECO:0008006" key="11">
    <source>
        <dbReference type="Google" id="ProtNLM"/>
    </source>
</evidence>
<dbReference type="PANTHER" id="PTHR42648">
    <property type="entry name" value="TRANSPOSASE, PUTATIVE-RELATED"/>
    <property type="match status" value="1"/>
</dbReference>
<dbReference type="SUPFAM" id="SSF57756">
    <property type="entry name" value="Retrovirus zinc finger-like domains"/>
    <property type="match status" value="1"/>
</dbReference>
<dbReference type="AlphaFoldDB" id="A0A2Z6P3N9"/>
<keyword evidence="4" id="KW-0378">Hydrolase</keyword>
<dbReference type="InterPro" id="IPR001878">
    <property type="entry name" value="Znf_CCHC"/>
</dbReference>
<keyword evidence="10" id="KW-1185">Reference proteome</keyword>
<dbReference type="Pfam" id="PF00098">
    <property type="entry name" value="zf-CCHC"/>
    <property type="match status" value="1"/>
</dbReference>
<evidence type="ECO:0000256" key="6">
    <source>
        <dbReference type="SAM" id="MobiDB-lite"/>
    </source>
</evidence>
<sequence>MSSNNIPTQLPKLTMVGDEGTEAQRTLYRANKKKDCKSIYLIHQSVDEVNFDKISACTTAKQAWDTLERCHSGGMKVKKVKLQALRKQYEHTEMEDDEKIEDFFNKVKVITNSIALNGETISDDQFCEKILRSLPPRFDFIVCTIEETKDLSTMTPAELLSTLQARELRFSERNGDKKSDQALYASSKKSHGGGKKQWGKNKGKDNQDHHKTQSNDKAESSSKGGGGGSNYMHGGQKFNKKNIKCYNCDKVGHFANECWFAKDHKLKGKKKHDSDACAAQEESSSDSDENEVKLMMATLSEVSDDHSHTDYWFLDTGCSNHMTSHKEWLIDINPSKKSKIRFAYDRTLQAEGIGKMVITRDDGKNVIMEDVLYVPGMKSNLLSICQLIQKGFEVKMKNNSLSLFDTNHKLILKTPLTKNRTFQINMSTAKLMCLSAIETEDRNWIWHARFGHLNFKSLRELGTNHIVNGLPIIKVPEKVCKVCMIGKQTRKSFKSEIPSRARNQLEVVHSDVCGPFEVATLAGNRYFISFVDEFSRMMWIYLIKAKSESFDVFKKFKKKVEKESEKSIKIFRTDGGGEFTSNEFKQFLVDQGIEHEVTAPYTPQHNGLAERRNRTVLNMVRSMLREKSLPSFLWGEAASTTVYILNKCPTKKLVNIVPEEKWNGKKPMDKSKQMILVGYHPTGAYRLYDPLNKKVELGRDIIVCEAESWDWKVQNPVINPLLLDEEHSVEDTRPATKASSSRASEIITDGTRRNRMPSTRLQDFETYNDNAINTDGDLVHFALFVDSEPVSFEEAISSDVWKKAMKEEIEAIEKNNTWFLTDLPANKHQIAVKWVYKVKLDSNGSISKYKARLVAKGFLQKAGLDYQEVYAPVARIETIRLVIAIASVKKWSLSQMDVKSAFLNGPLDEEVYVAQPPGFEKKGRHGSNDSDIAKFKRTMHSEFDMTDMGKLSYFLGLQFDETAQGILLHQKKYVKELLLKFNMLGCNPAVTPIEVNPRLELDDTSENVNSTLYRQMVGSLRYLCNSRPDLSFAVGAVSRFVESPKQSHMVAVKRILRYVQGTMEFGVLFPNNISNSVNRLEGFSDSDWCGDHVDRRSTTGYIFKFLHAPISWCSKKQPVIALSSCEAEYIACAFAACQGIGLESLLKDIQVELTEPIQLLVDNKSAINLAKNPISHGRSKHIETRFHFIREQVNNGRIILNHCPTEVQEADILTKGLKHDRFIKLRSKIGVTTLENTLN</sequence>
<dbReference type="Pfam" id="PF13976">
    <property type="entry name" value="gag_pre-integrs"/>
    <property type="match status" value="1"/>
</dbReference>
<dbReference type="OrthoDB" id="2013098at2759"/>
<dbReference type="InterPro" id="IPR043502">
    <property type="entry name" value="DNA/RNA_pol_sf"/>
</dbReference>
<dbReference type="EMBL" id="DF973943">
    <property type="protein sequence ID" value="GAU42845.1"/>
    <property type="molecule type" value="Genomic_DNA"/>
</dbReference>
<keyword evidence="5" id="KW-0863">Zinc-finger</keyword>
<dbReference type="GO" id="GO:0015074">
    <property type="term" value="P:DNA integration"/>
    <property type="evidence" value="ECO:0007669"/>
    <property type="project" value="InterPro"/>
</dbReference>